<proteinExistence type="predicted"/>
<evidence type="ECO:0000256" key="11">
    <source>
        <dbReference type="SAM" id="Phobius"/>
    </source>
</evidence>
<gene>
    <name evidence="14" type="ORF">OSCT_0534</name>
</gene>
<feature type="domain" description="HAMP" evidence="13">
    <location>
        <begin position="176"/>
        <end position="228"/>
    </location>
</feature>
<dbReference type="AlphaFoldDB" id="E1IB33"/>
<dbReference type="InterPro" id="IPR036890">
    <property type="entry name" value="HATPase_C_sf"/>
</dbReference>
<dbReference type="InterPro" id="IPR005467">
    <property type="entry name" value="His_kinase_dom"/>
</dbReference>
<evidence type="ECO:0000256" key="10">
    <source>
        <dbReference type="ARBA" id="ARBA00023136"/>
    </source>
</evidence>
<evidence type="ECO:0000313" key="14">
    <source>
        <dbReference type="EMBL" id="EFO81604.1"/>
    </source>
</evidence>
<dbReference type="CDD" id="cd06225">
    <property type="entry name" value="HAMP"/>
    <property type="match status" value="1"/>
</dbReference>
<keyword evidence="7 14" id="KW-0418">Kinase</keyword>
<evidence type="ECO:0000313" key="15">
    <source>
        <dbReference type="Proteomes" id="UP000054010"/>
    </source>
</evidence>
<comment type="subcellular location">
    <subcellularLocation>
        <location evidence="2">Membrane</location>
    </subcellularLocation>
</comment>
<dbReference type="SUPFAM" id="SSF158472">
    <property type="entry name" value="HAMP domain-like"/>
    <property type="match status" value="1"/>
</dbReference>
<evidence type="ECO:0000256" key="6">
    <source>
        <dbReference type="ARBA" id="ARBA00022692"/>
    </source>
</evidence>
<dbReference type="InterPro" id="IPR050428">
    <property type="entry name" value="TCS_sensor_his_kinase"/>
</dbReference>
<feature type="domain" description="Histidine kinase" evidence="12">
    <location>
        <begin position="236"/>
        <end position="449"/>
    </location>
</feature>
<dbReference type="SUPFAM" id="SSF55874">
    <property type="entry name" value="ATPase domain of HSP90 chaperone/DNA topoisomerase II/histidine kinase"/>
    <property type="match status" value="1"/>
</dbReference>
<evidence type="ECO:0000256" key="4">
    <source>
        <dbReference type="ARBA" id="ARBA00022553"/>
    </source>
</evidence>
<evidence type="ECO:0000256" key="8">
    <source>
        <dbReference type="ARBA" id="ARBA00022989"/>
    </source>
</evidence>
<protein>
    <recommendedName>
        <fullName evidence="3">histidine kinase</fullName>
        <ecNumber evidence="3">2.7.13.3</ecNumber>
    </recommendedName>
</protein>
<evidence type="ECO:0000256" key="3">
    <source>
        <dbReference type="ARBA" id="ARBA00012438"/>
    </source>
</evidence>
<dbReference type="EC" id="2.7.13.3" evidence="3"/>
<dbReference type="Gene3D" id="3.30.565.10">
    <property type="entry name" value="Histidine kinase-like ATPase, C-terminal domain"/>
    <property type="match status" value="1"/>
</dbReference>
<evidence type="ECO:0000256" key="2">
    <source>
        <dbReference type="ARBA" id="ARBA00004370"/>
    </source>
</evidence>
<dbReference type="Pfam" id="PF02518">
    <property type="entry name" value="HATPase_c"/>
    <property type="match status" value="1"/>
</dbReference>
<dbReference type="Gene3D" id="6.10.340.10">
    <property type="match status" value="1"/>
</dbReference>
<dbReference type="CDD" id="cd00075">
    <property type="entry name" value="HATPase"/>
    <property type="match status" value="1"/>
</dbReference>
<dbReference type="HOGENOM" id="CLU_000445_89_6_0"/>
<dbReference type="InterPro" id="IPR004358">
    <property type="entry name" value="Sig_transdc_His_kin-like_C"/>
</dbReference>
<keyword evidence="4" id="KW-0597">Phosphoprotein</keyword>
<organism evidence="14 15">
    <name type="scientific">Oscillochloris trichoides DG-6</name>
    <dbReference type="NCBI Taxonomy" id="765420"/>
    <lineage>
        <taxon>Bacteria</taxon>
        <taxon>Bacillati</taxon>
        <taxon>Chloroflexota</taxon>
        <taxon>Chloroflexia</taxon>
        <taxon>Chloroflexales</taxon>
        <taxon>Chloroflexineae</taxon>
        <taxon>Oscillochloridaceae</taxon>
        <taxon>Oscillochloris</taxon>
    </lineage>
</organism>
<dbReference type="SMART" id="SM00388">
    <property type="entry name" value="HisKA"/>
    <property type="match status" value="1"/>
</dbReference>
<comment type="caution">
    <text evidence="14">The sequence shown here is derived from an EMBL/GenBank/DDBJ whole genome shotgun (WGS) entry which is preliminary data.</text>
</comment>
<keyword evidence="5" id="KW-0808">Transferase</keyword>
<name>E1IB33_9CHLR</name>
<keyword evidence="8 11" id="KW-1133">Transmembrane helix</keyword>
<dbReference type="PROSITE" id="PS50885">
    <property type="entry name" value="HAMP"/>
    <property type="match status" value="1"/>
</dbReference>
<reference evidence="14 15" key="1">
    <citation type="journal article" date="2011" name="J. Bacteriol.">
        <title>Draft genome sequence of the anoxygenic filamentous phototrophic bacterium Oscillochloris trichoides subsp. DG-6.</title>
        <authorList>
            <person name="Kuznetsov B.B."/>
            <person name="Ivanovsky R.N."/>
            <person name="Keppen O.I."/>
            <person name="Sukhacheva M.V."/>
            <person name="Bumazhkin B.K."/>
            <person name="Patutina E.O."/>
            <person name="Beletsky A.V."/>
            <person name="Mardanov A.V."/>
            <person name="Baslerov R.V."/>
            <person name="Panteleeva A.N."/>
            <person name="Kolganova T.V."/>
            <person name="Ravin N.V."/>
            <person name="Skryabin K.G."/>
        </authorList>
    </citation>
    <scope>NUCLEOTIDE SEQUENCE [LARGE SCALE GENOMIC DNA]</scope>
    <source>
        <strain evidence="14 15">DG-6</strain>
    </source>
</reference>
<dbReference type="PANTHER" id="PTHR45436">
    <property type="entry name" value="SENSOR HISTIDINE KINASE YKOH"/>
    <property type="match status" value="1"/>
</dbReference>
<keyword evidence="9" id="KW-0902">Two-component regulatory system</keyword>
<dbReference type="InterPro" id="IPR003661">
    <property type="entry name" value="HisK_dim/P_dom"/>
</dbReference>
<evidence type="ECO:0000259" key="13">
    <source>
        <dbReference type="PROSITE" id="PS50885"/>
    </source>
</evidence>
<accession>E1IB33</accession>
<comment type="catalytic activity">
    <reaction evidence="1">
        <text>ATP + protein L-histidine = ADP + protein N-phospho-L-histidine.</text>
        <dbReference type="EC" id="2.7.13.3"/>
    </reaction>
</comment>
<dbReference type="PANTHER" id="PTHR45436:SF5">
    <property type="entry name" value="SENSOR HISTIDINE KINASE TRCS"/>
    <property type="match status" value="1"/>
</dbReference>
<dbReference type="OrthoDB" id="9800372at2"/>
<dbReference type="Gene3D" id="1.10.287.130">
    <property type="match status" value="1"/>
</dbReference>
<keyword evidence="15" id="KW-1185">Reference proteome</keyword>
<dbReference type="STRING" id="765420.OSCT_0534"/>
<evidence type="ECO:0000256" key="5">
    <source>
        <dbReference type="ARBA" id="ARBA00022679"/>
    </source>
</evidence>
<dbReference type="GO" id="GO:0005886">
    <property type="term" value="C:plasma membrane"/>
    <property type="evidence" value="ECO:0007669"/>
    <property type="project" value="TreeGrafter"/>
</dbReference>
<keyword evidence="6 11" id="KW-0812">Transmembrane</keyword>
<dbReference type="Pfam" id="PF00512">
    <property type="entry name" value="HisKA"/>
    <property type="match status" value="1"/>
</dbReference>
<feature type="transmembrane region" description="Helical" evidence="11">
    <location>
        <begin position="152"/>
        <end position="175"/>
    </location>
</feature>
<dbReference type="CDD" id="cd00082">
    <property type="entry name" value="HisKA"/>
    <property type="match status" value="1"/>
</dbReference>
<dbReference type="Proteomes" id="UP000054010">
    <property type="component" value="Unassembled WGS sequence"/>
</dbReference>
<dbReference type="SMART" id="SM00387">
    <property type="entry name" value="HATPase_c"/>
    <property type="match status" value="1"/>
</dbReference>
<dbReference type="PROSITE" id="PS50109">
    <property type="entry name" value="HIS_KIN"/>
    <property type="match status" value="1"/>
</dbReference>
<evidence type="ECO:0000256" key="7">
    <source>
        <dbReference type="ARBA" id="ARBA00022777"/>
    </source>
</evidence>
<dbReference type="InterPro" id="IPR036097">
    <property type="entry name" value="HisK_dim/P_sf"/>
</dbReference>
<keyword evidence="10 11" id="KW-0472">Membrane</keyword>
<dbReference type="InterPro" id="IPR003660">
    <property type="entry name" value="HAMP_dom"/>
</dbReference>
<dbReference type="SUPFAM" id="SSF47384">
    <property type="entry name" value="Homodimeric domain of signal transducing histidine kinase"/>
    <property type="match status" value="1"/>
</dbReference>
<sequence>MRSLYRRLTMTHTLVALLAVLLVGLLASGLIVRAYVQISSEQTLSQSRMLARRMSGPLAQYYTTHHDWRGIEAQLEARMAELDASDGRVVLADPKGRVIFDSDGELDGHMMLPRMHMAAVPVLADNREVGSIAVLPNAEQANLAQRTFVRSLIWIVGGGSLLAIIGALLVAILVARRLVRPLRSLTNAAHRLATGARHETLTLPAEAELAELAHAFNGMANELARQEDLRRQMVADIAHELRTPLSVMQLQVESIEDGIVPPSTEAVAALGGQITLLARLVDDLRLISLADAGQLSFALQPLDAAQALANAAAAAEPRARQGGVELRLEPAPPLPAVRADPQRLAQILGNLIENAIRYTPAGGRVTLRVAREAAMICFSISDTGPGIAESEHHLIFDRFYRTDRARTRETGGSGLGLAIVQRLVVAQGGSVRLHSQPGQGATFSVELPT</sequence>
<dbReference type="EMBL" id="ADVR01000009">
    <property type="protein sequence ID" value="EFO81604.1"/>
    <property type="molecule type" value="Genomic_DNA"/>
</dbReference>
<dbReference type="GO" id="GO:0000155">
    <property type="term" value="F:phosphorelay sensor kinase activity"/>
    <property type="evidence" value="ECO:0007669"/>
    <property type="project" value="InterPro"/>
</dbReference>
<evidence type="ECO:0000259" key="12">
    <source>
        <dbReference type="PROSITE" id="PS50109"/>
    </source>
</evidence>
<dbReference type="PRINTS" id="PR00344">
    <property type="entry name" value="BCTRLSENSOR"/>
</dbReference>
<dbReference type="Pfam" id="PF00672">
    <property type="entry name" value="HAMP"/>
    <property type="match status" value="1"/>
</dbReference>
<dbReference type="SMART" id="SM00304">
    <property type="entry name" value="HAMP"/>
    <property type="match status" value="1"/>
</dbReference>
<dbReference type="FunFam" id="3.30.565.10:FF:000006">
    <property type="entry name" value="Sensor histidine kinase WalK"/>
    <property type="match status" value="1"/>
</dbReference>
<evidence type="ECO:0000256" key="1">
    <source>
        <dbReference type="ARBA" id="ARBA00000085"/>
    </source>
</evidence>
<dbReference type="eggNOG" id="COG2205">
    <property type="taxonomic scope" value="Bacteria"/>
</dbReference>
<dbReference type="InterPro" id="IPR003594">
    <property type="entry name" value="HATPase_dom"/>
</dbReference>
<evidence type="ECO:0000256" key="9">
    <source>
        <dbReference type="ARBA" id="ARBA00023012"/>
    </source>
</evidence>